<evidence type="ECO:0000313" key="6">
    <source>
        <dbReference type="WBParaSite" id="L893_g25980.t1"/>
    </source>
</evidence>
<evidence type="ECO:0000256" key="3">
    <source>
        <dbReference type="SAM" id="MobiDB-lite"/>
    </source>
</evidence>
<keyword evidence="5" id="KW-1185">Reference proteome</keyword>
<dbReference type="GO" id="GO:0008146">
    <property type="term" value="F:sulfotransferase activity"/>
    <property type="evidence" value="ECO:0007669"/>
    <property type="project" value="InterPro"/>
</dbReference>
<evidence type="ECO:0000256" key="2">
    <source>
        <dbReference type="ARBA" id="ARBA00022679"/>
    </source>
</evidence>
<sequence>MCPAPFTHFFYVCAQAYYGFLDSDLLLSSSFRNTHPLSHHPLITRCIDMPEPASSLLGHFEIDDRDLPSLAHESPPCSPYLHEAFVYQNPGEPKQSVIDDEIWPPVFKTEFVRSAKAMQVLDTDVFVCTYPKCGTTWIQHICSQLLRPTYGPDVGKELYVTSPMIERMGAQFCENIDQPRLLKTHFNFQNTPKNAKAKYIFAVRNPKDCLTSYYFHNRNFKIYDWEDGEFDTFFRMFLNGELAFGDYFHHLLSWLPHLNDENVLFLKYEDMVADLPTAVEKIGHFLGGRAAQLVDDPVSLRRIVDESTIDSMKQNQGRWFPSANLRKLTFIRKGGSRDWKNYFSREQSDQMDAMFRTRFAGTVAAKWWREEMRWDDEQPDSGAEDEELDEFTDMPSVSRRGSLITSSPMAIGASRHHDRDTNLPSGLSSASTGYGSVWSHFTVSRSPSNFH</sequence>
<dbReference type="Pfam" id="PF00685">
    <property type="entry name" value="Sulfotransfer_1"/>
    <property type="match status" value="1"/>
</dbReference>
<organism evidence="5 6">
    <name type="scientific">Steinernema glaseri</name>
    <dbReference type="NCBI Taxonomy" id="37863"/>
    <lineage>
        <taxon>Eukaryota</taxon>
        <taxon>Metazoa</taxon>
        <taxon>Ecdysozoa</taxon>
        <taxon>Nematoda</taxon>
        <taxon>Chromadorea</taxon>
        <taxon>Rhabditida</taxon>
        <taxon>Tylenchina</taxon>
        <taxon>Panagrolaimomorpha</taxon>
        <taxon>Strongyloidoidea</taxon>
        <taxon>Steinernematidae</taxon>
        <taxon>Steinernema</taxon>
    </lineage>
</organism>
<name>A0A1I7ZG30_9BILA</name>
<dbReference type="WBParaSite" id="L893_g25980.t1">
    <property type="protein sequence ID" value="L893_g25980.t1"/>
    <property type="gene ID" value="L893_g25980"/>
</dbReference>
<keyword evidence="2" id="KW-0808">Transferase</keyword>
<dbReference type="InterPro" id="IPR027417">
    <property type="entry name" value="P-loop_NTPase"/>
</dbReference>
<feature type="domain" description="Sulfotransferase" evidence="4">
    <location>
        <begin position="122"/>
        <end position="362"/>
    </location>
</feature>
<protein>
    <submittedName>
        <fullName evidence="6">Sulfotransfer_1 domain-containing protein</fullName>
    </submittedName>
</protein>
<dbReference type="PANTHER" id="PTHR11783">
    <property type="entry name" value="SULFOTRANSFERASE SULT"/>
    <property type="match status" value="1"/>
</dbReference>
<evidence type="ECO:0000259" key="4">
    <source>
        <dbReference type="Pfam" id="PF00685"/>
    </source>
</evidence>
<dbReference type="Gene3D" id="3.40.50.300">
    <property type="entry name" value="P-loop containing nucleotide triphosphate hydrolases"/>
    <property type="match status" value="1"/>
</dbReference>
<proteinExistence type="inferred from homology"/>
<feature type="compositionally biased region" description="Acidic residues" evidence="3">
    <location>
        <begin position="377"/>
        <end position="392"/>
    </location>
</feature>
<feature type="region of interest" description="Disordered" evidence="3">
    <location>
        <begin position="375"/>
        <end position="431"/>
    </location>
</feature>
<evidence type="ECO:0000313" key="5">
    <source>
        <dbReference type="Proteomes" id="UP000095287"/>
    </source>
</evidence>
<accession>A0A1I7ZG30</accession>
<evidence type="ECO:0000256" key="1">
    <source>
        <dbReference type="ARBA" id="ARBA00005771"/>
    </source>
</evidence>
<comment type="similarity">
    <text evidence="1">Belongs to the sulfotransferase 1 family.</text>
</comment>
<dbReference type="AlphaFoldDB" id="A0A1I7ZG30"/>
<dbReference type="Proteomes" id="UP000095287">
    <property type="component" value="Unplaced"/>
</dbReference>
<feature type="compositionally biased region" description="Polar residues" evidence="3">
    <location>
        <begin position="422"/>
        <end position="431"/>
    </location>
</feature>
<reference evidence="6" key="1">
    <citation type="submission" date="2016-11" db="UniProtKB">
        <authorList>
            <consortium name="WormBaseParasite"/>
        </authorList>
    </citation>
    <scope>IDENTIFICATION</scope>
</reference>
<dbReference type="InterPro" id="IPR000863">
    <property type="entry name" value="Sulfotransferase_dom"/>
</dbReference>
<dbReference type="SUPFAM" id="SSF52540">
    <property type="entry name" value="P-loop containing nucleoside triphosphate hydrolases"/>
    <property type="match status" value="1"/>
</dbReference>